<organism evidence="1 2">
    <name type="scientific">Quercus suber</name>
    <name type="common">Cork oak</name>
    <dbReference type="NCBI Taxonomy" id="58331"/>
    <lineage>
        <taxon>Eukaryota</taxon>
        <taxon>Viridiplantae</taxon>
        <taxon>Streptophyta</taxon>
        <taxon>Embryophyta</taxon>
        <taxon>Tracheophyta</taxon>
        <taxon>Spermatophyta</taxon>
        <taxon>Magnoliopsida</taxon>
        <taxon>eudicotyledons</taxon>
        <taxon>Gunneridae</taxon>
        <taxon>Pentapetalae</taxon>
        <taxon>rosids</taxon>
        <taxon>fabids</taxon>
        <taxon>Fagales</taxon>
        <taxon>Fagaceae</taxon>
        <taxon>Quercus</taxon>
    </lineage>
</organism>
<gene>
    <name evidence="1" type="ORF">CFP56_023548</name>
</gene>
<evidence type="ECO:0000313" key="2">
    <source>
        <dbReference type="Proteomes" id="UP000237347"/>
    </source>
</evidence>
<comment type="caution">
    <text evidence="1">The sequence shown here is derived from an EMBL/GenBank/DDBJ whole genome shotgun (WGS) entry which is preliminary data.</text>
</comment>
<keyword evidence="1" id="KW-0547">Nucleotide-binding</keyword>
<proteinExistence type="predicted"/>
<keyword evidence="2" id="KW-1185">Reference proteome</keyword>
<evidence type="ECO:0000313" key="1">
    <source>
        <dbReference type="EMBL" id="KAK7835238.1"/>
    </source>
</evidence>
<dbReference type="EMBL" id="PKMF04000373">
    <property type="protein sequence ID" value="KAK7835238.1"/>
    <property type="molecule type" value="Genomic_DNA"/>
</dbReference>
<dbReference type="AlphaFoldDB" id="A0AAW0K8W1"/>
<keyword evidence="1" id="KW-0378">Hydrolase</keyword>
<sequence>MAPAKDDGFKKLEYCDTVIEFDSKLKENGAELPDYFDRMLLTIIHTILPPPKPKPKLEKLESVEKAKYRREKDVEDDRRDCKN</sequence>
<keyword evidence="1" id="KW-0347">Helicase</keyword>
<protein>
    <submittedName>
        <fullName evidence="1">Pre-mrna-splicing factor atp-dependent rna helicase deah5</fullName>
    </submittedName>
</protein>
<name>A0AAW0K8W1_QUESU</name>
<keyword evidence="1" id="KW-0067">ATP-binding</keyword>
<dbReference type="GO" id="GO:0004386">
    <property type="term" value="F:helicase activity"/>
    <property type="evidence" value="ECO:0007669"/>
    <property type="project" value="UniProtKB-KW"/>
</dbReference>
<accession>A0AAW0K8W1</accession>
<reference evidence="1 2" key="1">
    <citation type="journal article" date="2018" name="Sci. Data">
        <title>The draft genome sequence of cork oak.</title>
        <authorList>
            <person name="Ramos A.M."/>
            <person name="Usie A."/>
            <person name="Barbosa P."/>
            <person name="Barros P.M."/>
            <person name="Capote T."/>
            <person name="Chaves I."/>
            <person name="Simoes F."/>
            <person name="Abreu I."/>
            <person name="Carrasquinho I."/>
            <person name="Faro C."/>
            <person name="Guimaraes J.B."/>
            <person name="Mendonca D."/>
            <person name="Nobrega F."/>
            <person name="Rodrigues L."/>
            <person name="Saibo N.J.M."/>
            <person name="Varela M.C."/>
            <person name="Egas C."/>
            <person name="Matos J."/>
            <person name="Miguel C.M."/>
            <person name="Oliveira M.M."/>
            <person name="Ricardo C.P."/>
            <person name="Goncalves S."/>
        </authorList>
    </citation>
    <scope>NUCLEOTIDE SEQUENCE [LARGE SCALE GENOMIC DNA]</scope>
    <source>
        <strain evidence="2">cv. HL8</strain>
    </source>
</reference>
<dbReference type="Proteomes" id="UP000237347">
    <property type="component" value="Unassembled WGS sequence"/>
</dbReference>